<dbReference type="PANTHER" id="PTHR46214:SF16">
    <property type="entry name" value="OS10G0481450 PROTEIN"/>
    <property type="match status" value="1"/>
</dbReference>
<evidence type="ECO:0000256" key="2">
    <source>
        <dbReference type="ARBA" id="ARBA00022771"/>
    </source>
</evidence>
<comment type="caution">
    <text evidence="6">The sequence shown here is derived from an EMBL/GenBank/DDBJ whole genome shotgun (WGS) entry which is preliminary data.</text>
</comment>
<organism evidence="6 7">
    <name type="scientific">Turnera subulata</name>
    <dbReference type="NCBI Taxonomy" id="218843"/>
    <lineage>
        <taxon>Eukaryota</taxon>
        <taxon>Viridiplantae</taxon>
        <taxon>Streptophyta</taxon>
        <taxon>Embryophyta</taxon>
        <taxon>Tracheophyta</taxon>
        <taxon>Spermatophyta</taxon>
        <taxon>Magnoliopsida</taxon>
        <taxon>eudicotyledons</taxon>
        <taxon>Gunneridae</taxon>
        <taxon>Pentapetalae</taxon>
        <taxon>rosids</taxon>
        <taxon>fabids</taxon>
        <taxon>Malpighiales</taxon>
        <taxon>Passifloraceae</taxon>
        <taxon>Turnera</taxon>
    </lineage>
</organism>
<keyword evidence="7" id="KW-1185">Reference proteome</keyword>
<dbReference type="SMART" id="SM00744">
    <property type="entry name" value="RINGv"/>
    <property type="match status" value="1"/>
</dbReference>
<accession>A0A9Q0JPW4</accession>
<keyword evidence="3" id="KW-0862">Zinc</keyword>
<feature type="domain" description="RING-CH-type" evidence="5">
    <location>
        <begin position="91"/>
        <end position="151"/>
    </location>
</feature>
<dbReference type="Pfam" id="PF12906">
    <property type="entry name" value="RINGv"/>
    <property type="match status" value="1"/>
</dbReference>
<dbReference type="InterPro" id="IPR011016">
    <property type="entry name" value="Znf_RING-CH"/>
</dbReference>
<protein>
    <recommendedName>
        <fullName evidence="5">RING-CH-type domain-containing protein</fullName>
    </recommendedName>
</protein>
<reference evidence="6" key="2">
    <citation type="journal article" date="2023" name="Plants (Basel)">
        <title>Annotation of the Turnera subulata (Passifloraceae) Draft Genome Reveals the S-Locus Evolved after the Divergence of Turneroideae from Passifloroideae in a Stepwise Manner.</title>
        <authorList>
            <person name="Henning P.M."/>
            <person name="Roalson E.H."/>
            <person name="Mir W."/>
            <person name="McCubbin A.G."/>
            <person name="Shore J.S."/>
        </authorList>
    </citation>
    <scope>NUCLEOTIDE SEQUENCE</scope>
    <source>
        <strain evidence="6">F60SS</strain>
    </source>
</reference>
<sequence length="154" mass="16834">MMFLRRTILRIMGSHSGDASIIADGNQSKPEVERKDDNRISSLQRYSEGKFPGKSTLEASSSSPAVLVSDGESSVSRLHYVASPGKGCLSRTTSSFAECRVCQQEKEEALMYLGCKCKGSLARAHRSCVDTWFGRRGSNKCEICQDGDRKGISS</sequence>
<keyword evidence="2" id="KW-0863">Zinc-finger</keyword>
<feature type="region of interest" description="Disordered" evidence="4">
    <location>
        <begin position="19"/>
        <end position="38"/>
    </location>
</feature>
<feature type="region of interest" description="Disordered" evidence="4">
    <location>
        <begin position="44"/>
        <end position="66"/>
    </location>
</feature>
<dbReference type="OrthoDB" id="273089at2759"/>
<dbReference type="Gene3D" id="3.30.40.10">
    <property type="entry name" value="Zinc/RING finger domain, C3HC4 (zinc finger)"/>
    <property type="match status" value="1"/>
</dbReference>
<proteinExistence type="predicted"/>
<reference evidence="6" key="1">
    <citation type="submission" date="2022-02" db="EMBL/GenBank/DDBJ databases">
        <authorList>
            <person name="Henning P.M."/>
            <person name="McCubbin A.G."/>
            <person name="Shore J.S."/>
        </authorList>
    </citation>
    <scope>NUCLEOTIDE SEQUENCE</scope>
    <source>
        <strain evidence="6">F60SS</strain>
        <tissue evidence="6">Leaves</tissue>
    </source>
</reference>
<gene>
    <name evidence="6" type="ORF">Tsubulata_036153</name>
</gene>
<keyword evidence="1" id="KW-0479">Metal-binding</keyword>
<evidence type="ECO:0000256" key="1">
    <source>
        <dbReference type="ARBA" id="ARBA00022723"/>
    </source>
</evidence>
<dbReference type="GO" id="GO:0008270">
    <property type="term" value="F:zinc ion binding"/>
    <property type="evidence" value="ECO:0007669"/>
    <property type="project" value="UniProtKB-KW"/>
</dbReference>
<dbReference type="InterPro" id="IPR013083">
    <property type="entry name" value="Znf_RING/FYVE/PHD"/>
</dbReference>
<dbReference type="Proteomes" id="UP001141552">
    <property type="component" value="Unassembled WGS sequence"/>
</dbReference>
<evidence type="ECO:0000256" key="3">
    <source>
        <dbReference type="ARBA" id="ARBA00022833"/>
    </source>
</evidence>
<name>A0A9Q0JPW4_9ROSI</name>
<evidence type="ECO:0000256" key="4">
    <source>
        <dbReference type="SAM" id="MobiDB-lite"/>
    </source>
</evidence>
<evidence type="ECO:0000313" key="6">
    <source>
        <dbReference type="EMBL" id="KAJ4849719.1"/>
    </source>
</evidence>
<dbReference type="PROSITE" id="PS51292">
    <property type="entry name" value="ZF_RING_CH"/>
    <property type="match status" value="1"/>
</dbReference>
<dbReference type="PANTHER" id="PTHR46214">
    <property type="entry name" value="ZINC FINGER, RING-CH-TYPE"/>
    <property type="match status" value="1"/>
</dbReference>
<dbReference type="SUPFAM" id="SSF57850">
    <property type="entry name" value="RING/U-box"/>
    <property type="match status" value="1"/>
</dbReference>
<dbReference type="AlphaFoldDB" id="A0A9Q0JPW4"/>
<dbReference type="EMBL" id="JAKUCV010000512">
    <property type="protein sequence ID" value="KAJ4849719.1"/>
    <property type="molecule type" value="Genomic_DNA"/>
</dbReference>
<evidence type="ECO:0000259" key="5">
    <source>
        <dbReference type="PROSITE" id="PS51292"/>
    </source>
</evidence>
<evidence type="ECO:0000313" key="7">
    <source>
        <dbReference type="Proteomes" id="UP001141552"/>
    </source>
</evidence>